<dbReference type="PANTHER" id="PTHR37089">
    <property type="entry name" value="PROTEIN U-RELATED"/>
    <property type="match status" value="1"/>
</dbReference>
<dbReference type="InterPro" id="IPR053167">
    <property type="entry name" value="Spore_coat_component"/>
</dbReference>
<keyword evidence="4" id="KW-0167">Capsid protein</keyword>
<feature type="domain" description="Spore coat protein U/FanG" evidence="3">
    <location>
        <begin position="56"/>
        <end position="177"/>
    </location>
</feature>
<dbReference type="InterPro" id="IPR007893">
    <property type="entry name" value="Spore_coat_U/FanG"/>
</dbReference>
<protein>
    <submittedName>
        <fullName evidence="4">Spore coat protein U domain-containing protein</fullName>
    </submittedName>
</protein>
<dbReference type="KEGG" id="lug:FPZ22_11895"/>
<accession>A0A518N6E1</accession>
<feature type="region of interest" description="Disordered" evidence="1">
    <location>
        <begin position="1"/>
        <end position="38"/>
    </location>
</feature>
<keyword evidence="2" id="KW-1133">Transmembrane helix</keyword>
<dbReference type="OrthoDB" id="8588792at2"/>
<reference evidence="4 5" key="1">
    <citation type="submission" date="2019-07" db="EMBL/GenBank/DDBJ databases">
        <title>Full genome sequence of Luteimonas sp. Gr-4.</title>
        <authorList>
            <person name="Im W.-T."/>
        </authorList>
    </citation>
    <scope>NUCLEOTIDE SEQUENCE [LARGE SCALE GENOMIC DNA]</scope>
    <source>
        <strain evidence="4 5">Gr-4</strain>
    </source>
</reference>
<dbReference type="SMART" id="SM00972">
    <property type="entry name" value="SCPU"/>
    <property type="match status" value="1"/>
</dbReference>
<dbReference type="Pfam" id="PF05229">
    <property type="entry name" value="SCPU"/>
    <property type="match status" value="1"/>
</dbReference>
<dbReference type="AlphaFoldDB" id="A0A518N6E1"/>
<name>A0A518N6E1_9GAMM</name>
<keyword evidence="4" id="KW-0946">Virion</keyword>
<feature type="transmembrane region" description="Helical" evidence="2">
    <location>
        <begin position="45"/>
        <end position="68"/>
    </location>
</feature>
<evidence type="ECO:0000256" key="1">
    <source>
        <dbReference type="SAM" id="MobiDB-lite"/>
    </source>
</evidence>
<gene>
    <name evidence="4" type="ORF">FPZ22_11895</name>
</gene>
<evidence type="ECO:0000256" key="2">
    <source>
        <dbReference type="SAM" id="Phobius"/>
    </source>
</evidence>
<dbReference type="Proteomes" id="UP000316584">
    <property type="component" value="Chromosome"/>
</dbReference>
<proteinExistence type="predicted"/>
<evidence type="ECO:0000313" key="4">
    <source>
        <dbReference type="EMBL" id="QDW67491.1"/>
    </source>
</evidence>
<keyword evidence="2" id="KW-0812">Transmembrane</keyword>
<keyword evidence="2" id="KW-0472">Membrane</keyword>
<organism evidence="4 5">
    <name type="scientific">Luteimonas granuli</name>
    <dbReference type="NCBI Taxonomy" id="1176533"/>
    <lineage>
        <taxon>Bacteria</taxon>
        <taxon>Pseudomonadati</taxon>
        <taxon>Pseudomonadota</taxon>
        <taxon>Gammaproteobacteria</taxon>
        <taxon>Lysobacterales</taxon>
        <taxon>Lysobacteraceae</taxon>
        <taxon>Luteimonas</taxon>
    </lineage>
</organism>
<keyword evidence="5" id="KW-1185">Reference proteome</keyword>
<sequence>MVGTAVHDSRGRAPHSTGPFPDLRGDLPMTAPDPRRRSPSGCRPLLLLALLGAGPAAACTIDIAALSFGSIDPLANAASDSVTTFTVTCPVDTAYSATVTAGAGSYADRRMTSAGGTLDYQLYTEASRSLVWGDGSAGTSVISGAAGPAGVTRSLYGRVPAQPMAIPGSYSDTLLVTVTY</sequence>
<dbReference type="EMBL" id="CP042218">
    <property type="protein sequence ID" value="QDW67491.1"/>
    <property type="molecule type" value="Genomic_DNA"/>
</dbReference>
<evidence type="ECO:0000313" key="5">
    <source>
        <dbReference type="Proteomes" id="UP000316584"/>
    </source>
</evidence>
<evidence type="ECO:0000259" key="3">
    <source>
        <dbReference type="Pfam" id="PF05229"/>
    </source>
</evidence>